<accession>A0A364JV96</accession>
<gene>
    <name evidence="2" type="ORF">C7374_10585</name>
</gene>
<proteinExistence type="predicted"/>
<organism evidence="2 3">
    <name type="scientific">Falsochrobactrum ovis</name>
    <dbReference type="NCBI Taxonomy" id="1293442"/>
    <lineage>
        <taxon>Bacteria</taxon>
        <taxon>Pseudomonadati</taxon>
        <taxon>Pseudomonadota</taxon>
        <taxon>Alphaproteobacteria</taxon>
        <taxon>Hyphomicrobiales</taxon>
        <taxon>Brucellaceae</taxon>
        <taxon>Falsochrobactrum</taxon>
    </lineage>
</organism>
<evidence type="ECO:0000313" key="2">
    <source>
        <dbReference type="EMBL" id="RAK29036.1"/>
    </source>
</evidence>
<feature type="region of interest" description="Disordered" evidence="1">
    <location>
        <begin position="1"/>
        <end position="43"/>
    </location>
</feature>
<reference evidence="2 3" key="1">
    <citation type="submission" date="2018-06" db="EMBL/GenBank/DDBJ databases">
        <title>Genomic Encyclopedia of Type Strains, Phase IV (KMG-IV): sequencing the most valuable type-strain genomes for metagenomic binning, comparative biology and taxonomic classification.</title>
        <authorList>
            <person name="Goeker M."/>
        </authorList>
    </citation>
    <scope>NUCLEOTIDE SEQUENCE [LARGE SCALE GENOMIC DNA]</scope>
    <source>
        <strain evidence="2 3">DSM 26720</strain>
    </source>
</reference>
<dbReference type="AlphaFoldDB" id="A0A364JV96"/>
<dbReference type="RefSeq" id="WP_111575207.1">
    <property type="nucleotide sequence ID" value="NZ_JBHEEY010000004.1"/>
</dbReference>
<dbReference type="OrthoDB" id="9973034at2"/>
<evidence type="ECO:0000256" key="1">
    <source>
        <dbReference type="SAM" id="MobiDB-lite"/>
    </source>
</evidence>
<protein>
    <submittedName>
        <fullName evidence="2">Uncharacterized protein</fullName>
    </submittedName>
</protein>
<evidence type="ECO:0000313" key="3">
    <source>
        <dbReference type="Proteomes" id="UP000249453"/>
    </source>
</evidence>
<feature type="compositionally biased region" description="Polar residues" evidence="1">
    <location>
        <begin position="16"/>
        <end position="38"/>
    </location>
</feature>
<sequence>MKATQKAKGPVEAPTNLPSQNSNTQINGMMNMHSNNMESCPAATERSFRSLMMELESPIRDAKNAVSLLHLQLDQHFTRDHSALTKNSDYWYLSKDDVDDLVFTANLISGLVRKTISQWEKAVEAKQ</sequence>
<dbReference type="EMBL" id="QLMK01000005">
    <property type="protein sequence ID" value="RAK29036.1"/>
    <property type="molecule type" value="Genomic_DNA"/>
</dbReference>
<dbReference type="Proteomes" id="UP000249453">
    <property type="component" value="Unassembled WGS sequence"/>
</dbReference>
<name>A0A364JV96_9HYPH</name>
<comment type="caution">
    <text evidence="2">The sequence shown here is derived from an EMBL/GenBank/DDBJ whole genome shotgun (WGS) entry which is preliminary data.</text>
</comment>
<keyword evidence="3" id="KW-1185">Reference proteome</keyword>